<comment type="subunit">
    <text evidence="2">Homodimer.</text>
</comment>
<dbReference type="RefSeq" id="WP_147665613.1">
    <property type="nucleotide sequence ID" value="NZ_VDUW01000001.1"/>
</dbReference>
<name>A0A5C8P3Y2_9BACI</name>
<comment type="caution">
    <text evidence="3">The sequence shown here is derived from an EMBL/GenBank/DDBJ whole genome shotgun (WGS) entry which is preliminary data.</text>
</comment>
<dbReference type="Proteomes" id="UP000321574">
    <property type="component" value="Unassembled WGS sequence"/>
</dbReference>
<dbReference type="PANTHER" id="PTHR39161:SF2">
    <property type="entry name" value="ADAPTER PROTEIN MECA 2"/>
    <property type="match status" value="1"/>
</dbReference>
<reference evidence="3 4" key="1">
    <citation type="submission" date="2019-06" db="EMBL/GenBank/DDBJ databases">
        <title>Cerasibacillus sp. nov., isolated from maize field.</title>
        <authorList>
            <person name="Lin S.-Y."/>
            <person name="Tsai C.-F."/>
            <person name="Young C.-C."/>
        </authorList>
    </citation>
    <scope>NUCLEOTIDE SEQUENCE [LARGE SCALE GENOMIC DNA]</scope>
    <source>
        <strain evidence="3 4">CC-CFT480</strain>
    </source>
</reference>
<organism evidence="3 4">
    <name type="scientific">Cerasibacillus terrae</name>
    <dbReference type="NCBI Taxonomy" id="2498845"/>
    <lineage>
        <taxon>Bacteria</taxon>
        <taxon>Bacillati</taxon>
        <taxon>Bacillota</taxon>
        <taxon>Bacilli</taxon>
        <taxon>Bacillales</taxon>
        <taxon>Bacillaceae</taxon>
        <taxon>Cerasibacillus</taxon>
    </lineage>
</organism>
<protein>
    <submittedName>
        <fullName evidence="3">Genetic competence negative regulator</fullName>
    </submittedName>
</protein>
<dbReference type="Gene3D" id="3.30.70.1950">
    <property type="match status" value="1"/>
</dbReference>
<dbReference type="NCBIfam" id="NF002781">
    <property type="entry name" value="PRK02899.1"/>
    <property type="match status" value="1"/>
</dbReference>
<dbReference type="InterPro" id="IPR008681">
    <property type="entry name" value="Neg-reg_MecA"/>
</dbReference>
<dbReference type="EMBL" id="VDUW01000001">
    <property type="protein sequence ID" value="TXL67876.1"/>
    <property type="molecule type" value="Genomic_DNA"/>
</dbReference>
<dbReference type="PANTHER" id="PTHR39161">
    <property type="entry name" value="ADAPTER PROTEIN MECA"/>
    <property type="match status" value="1"/>
</dbReference>
<comment type="similarity">
    <text evidence="1">Belongs to the MecA family.</text>
</comment>
<dbReference type="Pfam" id="PF05389">
    <property type="entry name" value="MecA"/>
    <property type="match status" value="1"/>
</dbReference>
<evidence type="ECO:0000313" key="4">
    <source>
        <dbReference type="Proteomes" id="UP000321574"/>
    </source>
</evidence>
<evidence type="ECO:0000256" key="1">
    <source>
        <dbReference type="ARBA" id="ARBA00005397"/>
    </source>
</evidence>
<gene>
    <name evidence="3" type="ORF">FHP05_02315</name>
</gene>
<dbReference type="AlphaFoldDB" id="A0A5C8P3Y2"/>
<dbReference type="OrthoDB" id="2085234at2"/>
<evidence type="ECO:0000256" key="2">
    <source>
        <dbReference type="ARBA" id="ARBA00011738"/>
    </source>
</evidence>
<dbReference type="PIRSF" id="PIRSF029008">
    <property type="entry name" value="MecA"/>
    <property type="match status" value="1"/>
</dbReference>
<accession>A0A5C8P3Y2</accession>
<evidence type="ECO:0000313" key="3">
    <source>
        <dbReference type="EMBL" id="TXL67876.1"/>
    </source>
</evidence>
<sequence>MRIERVSPNQFTIFLTFDDLIDRGFTKDDLWYDASKIRNLFSDMMYEASSELDFELEGELVVQVHLMQAQGMHIMVTQEAKSLDWEEDYIEMKVTLDESTELNFSFVDFEHLIHVSPHLANLSIVGGKVFHMNDQYYFLLQESDLKGNNKDDIIAILSEYAAPSILTSHRLMEYGKPIFEKEAIQQLMDKFQ</sequence>
<keyword evidence="4" id="KW-1185">Reference proteome</keyword>
<dbReference type="InterPro" id="IPR038471">
    <property type="entry name" value="MecA_C_sf"/>
</dbReference>
<proteinExistence type="inferred from homology"/>